<sequence>MDLLFLSETLVHRNKIEDLRYLLGFDSCFYVDRTGSGGGLALLWRTSLHCQLVNFSNNHITIEIVDYVLGLWILTDYYRYPNGRRRRATWDFLRNLSGQNASPWCIFGDINDIMVAGEKEGIKVSNFHALLEVLYTTFIPFKVVKIGILLQIYPKAYWDNRTRFFIYWTADAYQNTGCYNVRCLGFVQTNKNVVIGVTLTPTSTYNGGQVDIALSIWRHPVSQNWWLEFGTGNYLGYWPSSIFTSMKDSAQETHWGGEIVNSKFPQGYFHTNGKWTLT</sequence>
<organism evidence="2 4">
    <name type="scientific">Medicago truncatula</name>
    <name type="common">Barrel medic</name>
    <name type="synonym">Medicago tribuloides</name>
    <dbReference type="NCBI Taxonomy" id="3880"/>
    <lineage>
        <taxon>Eukaryota</taxon>
        <taxon>Viridiplantae</taxon>
        <taxon>Streptophyta</taxon>
        <taxon>Embryophyta</taxon>
        <taxon>Tracheophyta</taxon>
        <taxon>Spermatophyta</taxon>
        <taxon>Magnoliopsida</taxon>
        <taxon>eudicotyledons</taxon>
        <taxon>Gunneridae</taxon>
        <taxon>Pentapetalae</taxon>
        <taxon>rosids</taxon>
        <taxon>fabids</taxon>
        <taxon>Fabales</taxon>
        <taxon>Fabaceae</taxon>
        <taxon>Papilionoideae</taxon>
        <taxon>50 kb inversion clade</taxon>
        <taxon>NPAAA clade</taxon>
        <taxon>Hologalegina</taxon>
        <taxon>IRL clade</taxon>
        <taxon>Trifolieae</taxon>
        <taxon>Medicago</taxon>
    </lineage>
</organism>
<proteinExistence type="predicted"/>
<dbReference type="STRING" id="3880.A0A072TSL0"/>
<dbReference type="Proteomes" id="UP000002051">
    <property type="component" value="Chromosome 8"/>
</dbReference>
<dbReference type="GO" id="GO:0003824">
    <property type="term" value="F:catalytic activity"/>
    <property type="evidence" value="ECO:0007669"/>
    <property type="project" value="InterPro"/>
</dbReference>
<reference evidence="2 4" key="2">
    <citation type="journal article" date="2014" name="BMC Genomics">
        <title>An improved genome release (version Mt4.0) for the model legume Medicago truncatula.</title>
        <authorList>
            <person name="Tang H."/>
            <person name="Krishnakumar V."/>
            <person name="Bidwell S."/>
            <person name="Rosen B."/>
            <person name="Chan A."/>
            <person name="Zhou S."/>
            <person name="Gentzbittel L."/>
            <person name="Childs K.L."/>
            <person name="Yandell M."/>
            <person name="Gundlach H."/>
            <person name="Mayer K.F."/>
            <person name="Schwartz D.C."/>
            <person name="Town C.D."/>
        </authorList>
    </citation>
    <scope>GENOME REANNOTATION</scope>
    <source>
        <strain evidence="2">A17</strain>
        <strain evidence="3 4">cv. Jemalong A17</strain>
    </source>
</reference>
<reference evidence="2 4" key="1">
    <citation type="journal article" date="2011" name="Nature">
        <title>The Medicago genome provides insight into the evolution of rhizobial symbioses.</title>
        <authorList>
            <person name="Young N.D."/>
            <person name="Debelle F."/>
            <person name="Oldroyd G.E."/>
            <person name="Geurts R."/>
            <person name="Cannon S.B."/>
            <person name="Udvardi M.K."/>
            <person name="Benedito V.A."/>
            <person name="Mayer K.F."/>
            <person name="Gouzy J."/>
            <person name="Schoof H."/>
            <person name="Van de Peer Y."/>
            <person name="Proost S."/>
            <person name="Cook D.R."/>
            <person name="Meyers B.C."/>
            <person name="Spannagl M."/>
            <person name="Cheung F."/>
            <person name="De Mita S."/>
            <person name="Krishnakumar V."/>
            <person name="Gundlach H."/>
            <person name="Zhou S."/>
            <person name="Mudge J."/>
            <person name="Bharti A.K."/>
            <person name="Murray J.D."/>
            <person name="Naoumkina M.A."/>
            <person name="Rosen B."/>
            <person name="Silverstein K.A."/>
            <person name="Tang H."/>
            <person name="Rombauts S."/>
            <person name="Zhao P.X."/>
            <person name="Zhou P."/>
            <person name="Barbe V."/>
            <person name="Bardou P."/>
            <person name="Bechner M."/>
            <person name="Bellec A."/>
            <person name="Berger A."/>
            <person name="Berges H."/>
            <person name="Bidwell S."/>
            <person name="Bisseling T."/>
            <person name="Choisne N."/>
            <person name="Couloux A."/>
            <person name="Denny R."/>
            <person name="Deshpande S."/>
            <person name="Dai X."/>
            <person name="Doyle J.J."/>
            <person name="Dudez A.M."/>
            <person name="Farmer A.D."/>
            <person name="Fouteau S."/>
            <person name="Franken C."/>
            <person name="Gibelin C."/>
            <person name="Gish J."/>
            <person name="Goldstein S."/>
            <person name="Gonzalez A.J."/>
            <person name="Green P.J."/>
            <person name="Hallab A."/>
            <person name="Hartog M."/>
            <person name="Hua A."/>
            <person name="Humphray S.J."/>
            <person name="Jeong D.H."/>
            <person name="Jing Y."/>
            <person name="Jocker A."/>
            <person name="Kenton S.M."/>
            <person name="Kim D.J."/>
            <person name="Klee K."/>
            <person name="Lai H."/>
            <person name="Lang C."/>
            <person name="Lin S."/>
            <person name="Macmil S.L."/>
            <person name="Magdelenat G."/>
            <person name="Matthews L."/>
            <person name="McCorrison J."/>
            <person name="Monaghan E.L."/>
            <person name="Mun J.H."/>
            <person name="Najar F.Z."/>
            <person name="Nicholson C."/>
            <person name="Noirot C."/>
            <person name="O'Bleness M."/>
            <person name="Paule C.R."/>
            <person name="Poulain J."/>
            <person name="Prion F."/>
            <person name="Qin B."/>
            <person name="Qu C."/>
            <person name="Retzel E.F."/>
            <person name="Riddle C."/>
            <person name="Sallet E."/>
            <person name="Samain S."/>
            <person name="Samson N."/>
            <person name="Sanders I."/>
            <person name="Saurat O."/>
            <person name="Scarpelli C."/>
            <person name="Schiex T."/>
            <person name="Segurens B."/>
            <person name="Severin A.J."/>
            <person name="Sherrier D.J."/>
            <person name="Shi R."/>
            <person name="Sims S."/>
            <person name="Singer S.R."/>
            <person name="Sinharoy S."/>
            <person name="Sterck L."/>
            <person name="Viollet A."/>
            <person name="Wang B.B."/>
            <person name="Wang K."/>
            <person name="Wang M."/>
            <person name="Wang X."/>
            <person name="Warfsmann J."/>
            <person name="Weissenbach J."/>
            <person name="White D.D."/>
            <person name="White J.D."/>
            <person name="Wiley G.B."/>
            <person name="Wincker P."/>
            <person name="Xing Y."/>
            <person name="Yang L."/>
            <person name="Yao Z."/>
            <person name="Ying F."/>
            <person name="Zhai J."/>
            <person name="Zhou L."/>
            <person name="Zuber A."/>
            <person name="Denarie J."/>
            <person name="Dixon R.A."/>
            <person name="May G.D."/>
            <person name="Schwartz D.C."/>
            <person name="Rogers J."/>
            <person name="Quetier F."/>
            <person name="Town C.D."/>
            <person name="Roe B.A."/>
        </authorList>
    </citation>
    <scope>NUCLEOTIDE SEQUENCE [LARGE SCALE GENOMIC DNA]</scope>
    <source>
        <strain evidence="2">A17</strain>
        <strain evidence="3 4">cv. Jemalong A17</strain>
    </source>
</reference>
<keyword evidence="4" id="KW-1185">Reference proteome</keyword>
<feature type="domain" description="Neprosin PEP catalytic" evidence="1">
    <location>
        <begin position="87"/>
        <end position="278"/>
    </location>
</feature>
<dbReference type="InterPro" id="IPR036691">
    <property type="entry name" value="Endo/exonu/phosph_ase_sf"/>
</dbReference>
<dbReference type="HOGENOM" id="CLU_1002457_0_0_1"/>
<accession>A0A072TSL0</accession>
<evidence type="ECO:0000313" key="4">
    <source>
        <dbReference type="Proteomes" id="UP000002051"/>
    </source>
</evidence>
<dbReference type="Pfam" id="PF03080">
    <property type="entry name" value="Neprosin"/>
    <property type="match status" value="1"/>
</dbReference>
<dbReference type="PANTHER" id="PTHR31589">
    <property type="entry name" value="PROTEIN, PUTATIVE (DUF239)-RELATED-RELATED"/>
    <property type="match status" value="1"/>
</dbReference>
<dbReference type="AlphaFoldDB" id="A0A072TSL0"/>
<dbReference type="EMBL" id="CM001224">
    <property type="protein sequence ID" value="KEH20196.1"/>
    <property type="molecule type" value="Genomic_DNA"/>
</dbReference>
<dbReference type="Gene3D" id="3.60.10.10">
    <property type="entry name" value="Endonuclease/exonuclease/phosphatase"/>
    <property type="match status" value="1"/>
</dbReference>
<dbReference type="EnsemblPlants" id="KEH20196">
    <property type="protein sequence ID" value="KEH20196"/>
    <property type="gene ID" value="MTR_8g069750"/>
</dbReference>
<dbReference type="InterPro" id="IPR004314">
    <property type="entry name" value="Neprosin"/>
</dbReference>
<dbReference type="PANTHER" id="PTHR31589:SF175">
    <property type="entry name" value="CARBOXYL-TERMINAL PEPTIDASE"/>
    <property type="match status" value="1"/>
</dbReference>
<dbReference type="PROSITE" id="PS52045">
    <property type="entry name" value="NEPROSIN_PEP_CD"/>
    <property type="match status" value="1"/>
</dbReference>
<protein>
    <submittedName>
        <fullName evidence="2">DUF239 domain protein</fullName>
    </submittedName>
</protein>
<dbReference type="InterPro" id="IPR053168">
    <property type="entry name" value="Glutamic_endopeptidase"/>
</dbReference>
<name>A0A072TSL0_MEDTR</name>
<reference evidence="3" key="3">
    <citation type="submission" date="2015-04" db="UniProtKB">
        <authorList>
            <consortium name="EnsemblPlants"/>
        </authorList>
    </citation>
    <scope>IDENTIFICATION</scope>
    <source>
        <strain evidence="3">cv. Jemalong A17</strain>
    </source>
</reference>
<evidence type="ECO:0000313" key="2">
    <source>
        <dbReference type="EMBL" id="KEH20196.1"/>
    </source>
</evidence>
<evidence type="ECO:0000313" key="3">
    <source>
        <dbReference type="EnsemblPlants" id="KEH20196"/>
    </source>
</evidence>
<gene>
    <name evidence="2" type="ordered locus">MTR_8g069750</name>
</gene>
<dbReference type="SUPFAM" id="SSF56219">
    <property type="entry name" value="DNase I-like"/>
    <property type="match status" value="1"/>
</dbReference>
<evidence type="ECO:0000259" key="1">
    <source>
        <dbReference type="PROSITE" id="PS52045"/>
    </source>
</evidence>